<dbReference type="OrthoDB" id="252309at2"/>
<dbReference type="PROSITE" id="PS51257">
    <property type="entry name" value="PROKAR_LIPOPROTEIN"/>
    <property type="match status" value="1"/>
</dbReference>
<dbReference type="PANTHER" id="PTHR30469:SF15">
    <property type="entry name" value="HLYD FAMILY OF SECRETION PROTEINS"/>
    <property type="match status" value="1"/>
</dbReference>
<evidence type="ECO:0000259" key="4">
    <source>
        <dbReference type="Pfam" id="PF25917"/>
    </source>
</evidence>
<reference evidence="6 7" key="1">
    <citation type="submission" date="2019-03" db="EMBL/GenBank/DDBJ databases">
        <title>Deep-cultivation of Planctomycetes and their phenomic and genomic characterization uncovers novel biology.</title>
        <authorList>
            <person name="Wiegand S."/>
            <person name="Jogler M."/>
            <person name="Boedeker C."/>
            <person name="Pinto D."/>
            <person name="Vollmers J."/>
            <person name="Rivas-Marin E."/>
            <person name="Kohn T."/>
            <person name="Peeters S.H."/>
            <person name="Heuer A."/>
            <person name="Rast P."/>
            <person name="Oberbeckmann S."/>
            <person name="Bunk B."/>
            <person name="Jeske O."/>
            <person name="Meyerdierks A."/>
            <person name="Storesund J.E."/>
            <person name="Kallscheuer N."/>
            <person name="Luecker S."/>
            <person name="Lage O.M."/>
            <person name="Pohl T."/>
            <person name="Merkel B.J."/>
            <person name="Hornburger P."/>
            <person name="Mueller R.-W."/>
            <person name="Bruemmer F."/>
            <person name="Labrenz M."/>
            <person name="Spormann A.M."/>
            <person name="Op den Camp H."/>
            <person name="Overmann J."/>
            <person name="Amann R."/>
            <person name="Jetten M.S.M."/>
            <person name="Mascher T."/>
            <person name="Medema M.H."/>
            <person name="Devos D.P."/>
            <person name="Kaster A.-K."/>
            <person name="Ovreas L."/>
            <person name="Rohde M."/>
            <person name="Galperin M.Y."/>
            <person name="Jogler C."/>
        </authorList>
    </citation>
    <scope>NUCLEOTIDE SEQUENCE [LARGE SCALE GENOMIC DNA]</scope>
    <source>
        <strain evidence="6 7">Enr13</strain>
    </source>
</reference>
<evidence type="ECO:0000256" key="1">
    <source>
        <dbReference type="ARBA" id="ARBA00009477"/>
    </source>
</evidence>
<feature type="chain" id="PRO_5022152758" evidence="3">
    <location>
        <begin position="34"/>
        <end position="445"/>
    </location>
</feature>
<feature type="compositionally biased region" description="Polar residues" evidence="2">
    <location>
        <begin position="416"/>
        <end position="430"/>
    </location>
</feature>
<evidence type="ECO:0000256" key="2">
    <source>
        <dbReference type="SAM" id="MobiDB-lite"/>
    </source>
</evidence>
<dbReference type="KEGG" id="snep:Enr13x_09910"/>
<dbReference type="NCBIfam" id="TIGR01730">
    <property type="entry name" value="RND_mfp"/>
    <property type="match status" value="1"/>
</dbReference>
<dbReference type="GO" id="GO:0015562">
    <property type="term" value="F:efflux transmembrane transporter activity"/>
    <property type="evidence" value="ECO:0007669"/>
    <property type="project" value="TreeGrafter"/>
</dbReference>
<dbReference type="Gene3D" id="2.40.50.100">
    <property type="match status" value="1"/>
</dbReference>
<dbReference type="RefSeq" id="WP_145384930.1">
    <property type="nucleotide sequence ID" value="NZ_CP037423.1"/>
</dbReference>
<dbReference type="InterPro" id="IPR058792">
    <property type="entry name" value="Beta-barrel_RND_2"/>
</dbReference>
<dbReference type="Gene3D" id="1.10.287.470">
    <property type="entry name" value="Helix hairpin bin"/>
    <property type="match status" value="1"/>
</dbReference>
<dbReference type="Pfam" id="PF25917">
    <property type="entry name" value="BSH_RND"/>
    <property type="match status" value="1"/>
</dbReference>
<dbReference type="Pfam" id="PF25954">
    <property type="entry name" value="Beta-barrel_RND_2"/>
    <property type="match status" value="1"/>
</dbReference>
<dbReference type="Gene3D" id="2.40.420.20">
    <property type="match status" value="1"/>
</dbReference>
<protein>
    <submittedName>
        <fullName evidence="6">Multidrug resistance protein MdtA</fullName>
    </submittedName>
</protein>
<evidence type="ECO:0000313" key="7">
    <source>
        <dbReference type="Proteomes" id="UP000319004"/>
    </source>
</evidence>
<accession>A0A518HJZ2</accession>
<dbReference type="InterPro" id="IPR058625">
    <property type="entry name" value="MdtA-like_BSH"/>
</dbReference>
<keyword evidence="7" id="KW-1185">Reference proteome</keyword>
<feature type="signal peptide" evidence="3">
    <location>
        <begin position="1"/>
        <end position="33"/>
    </location>
</feature>
<dbReference type="Proteomes" id="UP000319004">
    <property type="component" value="Chromosome"/>
</dbReference>
<name>A0A518HJZ2_9BACT</name>
<feature type="domain" description="CusB-like beta-barrel" evidence="5">
    <location>
        <begin position="264"/>
        <end position="330"/>
    </location>
</feature>
<dbReference type="AlphaFoldDB" id="A0A518HJZ2"/>
<sequence length="445" mass="47925" precursor="true">MTLAEKRRFAARWCCLLWSCTFLLSGCGGDTNADSKSAQTFKDVPTLTAETIVVQLQPWPTVVRSQGSLHPDEQVVIGAKIGGRVDQVHVEIGDFVQQGDSLATLDQQEARLRVTQAEAQLLQARATVGLEADQNAADLDPQNAAPVREAKAVWDEGIAVFERAKLLKDRNALSAAEFDQAAAAERVAEAQYVSSLNAVAERLAVIRVREAELAIAKQQLVDSVVKAPFSGFVQQRDIAPGAYVATGQAIAVLVQTNPLRFRGAVPERFAQSLRLGQDVRLTIQSVSTPVMATVTRISPMLDPRSRTLMFEADVDNEDQQLRTGLFAEAEVVIDPDAKAIVLPESAVVEFAGNQKVWKVVDGVAAEQTVTTSESRDNLCRVDQGVDVGDQLLVDGERGMVAKVLAPELTPKLPDAENTSLSSDASESVETSEPRADAASNVREAS</sequence>
<feature type="domain" description="Multidrug resistance protein MdtA-like barrel-sandwich hybrid" evidence="4">
    <location>
        <begin position="73"/>
        <end position="255"/>
    </location>
</feature>
<gene>
    <name evidence="6" type="primary">mdtA_4</name>
    <name evidence="6" type="ORF">Enr13x_09910</name>
</gene>
<dbReference type="SUPFAM" id="SSF111369">
    <property type="entry name" value="HlyD-like secretion proteins"/>
    <property type="match status" value="2"/>
</dbReference>
<dbReference type="GO" id="GO:1990281">
    <property type="term" value="C:efflux pump complex"/>
    <property type="evidence" value="ECO:0007669"/>
    <property type="project" value="TreeGrafter"/>
</dbReference>
<organism evidence="6 7">
    <name type="scientific">Stieleria neptunia</name>
    <dbReference type="NCBI Taxonomy" id="2527979"/>
    <lineage>
        <taxon>Bacteria</taxon>
        <taxon>Pseudomonadati</taxon>
        <taxon>Planctomycetota</taxon>
        <taxon>Planctomycetia</taxon>
        <taxon>Pirellulales</taxon>
        <taxon>Pirellulaceae</taxon>
        <taxon>Stieleria</taxon>
    </lineage>
</organism>
<dbReference type="PANTHER" id="PTHR30469">
    <property type="entry name" value="MULTIDRUG RESISTANCE PROTEIN MDTA"/>
    <property type="match status" value="1"/>
</dbReference>
<feature type="region of interest" description="Disordered" evidence="2">
    <location>
        <begin position="407"/>
        <end position="445"/>
    </location>
</feature>
<dbReference type="EMBL" id="CP037423">
    <property type="protein sequence ID" value="QDV41153.1"/>
    <property type="molecule type" value="Genomic_DNA"/>
</dbReference>
<proteinExistence type="inferred from homology"/>
<evidence type="ECO:0000313" key="6">
    <source>
        <dbReference type="EMBL" id="QDV41153.1"/>
    </source>
</evidence>
<evidence type="ECO:0000256" key="3">
    <source>
        <dbReference type="SAM" id="SignalP"/>
    </source>
</evidence>
<keyword evidence="3" id="KW-0732">Signal</keyword>
<dbReference type="InterPro" id="IPR006143">
    <property type="entry name" value="RND_pump_MFP"/>
</dbReference>
<dbReference type="Gene3D" id="2.40.30.170">
    <property type="match status" value="1"/>
</dbReference>
<comment type="similarity">
    <text evidence="1">Belongs to the membrane fusion protein (MFP) (TC 8.A.1) family.</text>
</comment>
<evidence type="ECO:0000259" key="5">
    <source>
        <dbReference type="Pfam" id="PF25954"/>
    </source>
</evidence>